<comment type="caution">
    <text evidence="1">The sequence shown here is derived from an EMBL/GenBank/DDBJ whole genome shotgun (WGS) entry which is preliminary data.</text>
</comment>
<proteinExistence type="predicted"/>
<protein>
    <submittedName>
        <fullName evidence="1">Uncharacterized protein</fullName>
    </submittedName>
</protein>
<organism evidence="1 2">
    <name type="scientific">Leptosia nina</name>
    <dbReference type="NCBI Taxonomy" id="320188"/>
    <lineage>
        <taxon>Eukaryota</taxon>
        <taxon>Metazoa</taxon>
        <taxon>Ecdysozoa</taxon>
        <taxon>Arthropoda</taxon>
        <taxon>Hexapoda</taxon>
        <taxon>Insecta</taxon>
        <taxon>Pterygota</taxon>
        <taxon>Neoptera</taxon>
        <taxon>Endopterygota</taxon>
        <taxon>Lepidoptera</taxon>
        <taxon>Glossata</taxon>
        <taxon>Ditrysia</taxon>
        <taxon>Papilionoidea</taxon>
        <taxon>Pieridae</taxon>
        <taxon>Pierinae</taxon>
        <taxon>Leptosia</taxon>
    </lineage>
</organism>
<gene>
    <name evidence="1" type="ORF">LNINA_LOCUS2099</name>
</gene>
<name>A0AAV1IYH7_9NEOP</name>
<evidence type="ECO:0000313" key="2">
    <source>
        <dbReference type="Proteomes" id="UP001497472"/>
    </source>
</evidence>
<dbReference type="Proteomes" id="UP001497472">
    <property type="component" value="Unassembled WGS sequence"/>
</dbReference>
<reference evidence="1 2" key="1">
    <citation type="submission" date="2023-11" db="EMBL/GenBank/DDBJ databases">
        <authorList>
            <person name="Okamura Y."/>
        </authorList>
    </citation>
    <scope>NUCLEOTIDE SEQUENCE [LARGE SCALE GENOMIC DNA]</scope>
</reference>
<accession>A0AAV1IYH7</accession>
<keyword evidence="2" id="KW-1185">Reference proteome</keyword>
<dbReference type="EMBL" id="CAVLEF010000003">
    <property type="protein sequence ID" value="CAK1542183.1"/>
    <property type="molecule type" value="Genomic_DNA"/>
</dbReference>
<dbReference type="AlphaFoldDB" id="A0AAV1IYH7"/>
<sequence>MPKTCFLSANSPEGIKQTGIKSQIKVRVFGLGNDNRKRTRISVTPSIPLAFIINDKMTLRTDYPLKQLLRAVDIPKP</sequence>
<evidence type="ECO:0000313" key="1">
    <source>
        <dbReference type="EMBL" id="CAK1542183.1"/>
    </source>
</evidence>